<reference evidence="2" key="1">
    <citation type="submission" date="2020-05" db="EMBL/GenBank/DDBJ databases">
        <title>WGS assembly of Panicum virgatum.</title>
        <authorList>
            <person name="Lovell J.T."/>
            <person name="Jenkins J."/>
            <person name="Shu S."/>
            <person name="Juenger T.E."/>
            <person name="Schmutz J."/>
        </authorList>
    </citation>
    <scope>NUCLEOTIDE SEQUENCE</scope>
    <source>
        <strain evidence="2">AP13</strain>
    </source>
</reference>
<proteinExistence type="predicted"/>
<dbReference type="AlphaFoldDB" id="A0A8T0RVN5"/>
<comment type="caution">
    <text evidence="2">The sequence shown here is derived from an EMBL/GenBank/DDBJ whole genome shotgun (WGS) entry which is preliminary data.</text>
</comment>
<sequence>MRGTTKPLVTSLVVTIVVKKCRTPKHMVDLYMMFAGDGPNNQEFEAHFTSLELETGTPGQVPDGTGPRNTTTSPTAEDKLLKVDDMIVDYSTNVFGDHI</sequence>
<evidence type="ECO:0000256" key="1">
    <source>
        <dbReference type="SAM" id="MobiDB-lite"/>
    </source>
</evidence>
<dbReference type="EMBL" id="CM029046">
    <property type="protein sequence ID" value="KAG2589145.1"/>
    <property type="molecule type" value="Genomic_DNA"/>
</dbReference>
<gene>
    <name evidence="2" type="ORF">PVAP13_5NG388100</name>
</gene>
<organism evidence="2 3">
    <name type="scientific">Panicum virgatum</name>
    <name type="common">Blackwell switchgrass</name>
    <dbReference type="NCBI Taxonomy" id="38727"/>
    <lineage>
        <taxon>Eukaryota</taxon>
        <taxon>Viridiplantae</taxon>
        <taxon>Streptophyta</taxon>
        <taxon>Embryophyta</taxon>
        <taxon>Tracheophyta</taxon>
        <taxon>Spermatophyta</taxon>
        <taxon>Magnoliopsida</taxon>
        <taxon>Liliopsida</taxon>
        <taxon>Poales</taxon>
        <taxon>Poaceae</taxon>
        <taxon>PACMAD clade</taxon>
        <taxon>Panicoideae</taxon>
        <taxon>Panicodae</taxon>
        <taxon>Paniceae</taxon>
        <taxon>Panicinae</taxon>
        <taxon>Panicum</taxon>
        <taxon>Panicum sect. Hiantes</taxon>
    </lineage>
</organism>
<accession>A0A8T0RVN5</accession>
<dbReference type="Proteomes" id="UP000823388">
    <property type="component" value="Chromosome 5N"/>
</dbReference>
<name>A0A8T0RVN5_PANVG</name>
<evidence type="ECO:0000313" key="3">
    <source>
        <dbReference type="Proteomes" id="UP000823388"/>
    </source>
</evidence>
<feature type="region of interest" description="Disordered" evidence="1">
    <location>
        <begin position="52"/>
        <end position="78"/>
    </location>
</feature>
<evidence type="ECO:0000313" key="2">
    <source>
        <dbReference type="EMBL" id="KAG2589145.1"/>
    </source>
</evidence>
<keyword evidence="3" id="KW-1185">Reference proteome</keyword>
<protein>
    <submittedName>
        <fullName evidence="2">Uncharacterized protein</fullName>
    </submittedName>
</protein>